<dbReference type="Proteomes" id="UP000034235">
    <property type="component" value="Unassembled WGS sequence"/>
</dbReference>
<name>A0A0G0LV84_9BACT</name>
<evidence type="ECO:0000313" key="3">
    <source>
        <dbReference type="Proteomes" id="UP000034235"/>
    </source>
</evidence>
<gene>
    <name evidence="2" type="ORF">US86_C0012G0019</name>
</gene>
<comment type="caution">
    <text evidence="2">The sequence shown here is derived from an EMBL/GenBank/DDBJ whole genome shotgun (WGS) entry which is preliminary data.</text>
</comment>
<organism evidence="2 3">
    <name type="scientific">Candidatus Daviesbacteria bacterium GW2011_GWA2_38_24</name>
    <dbReference type="NCBI Taxonomy" id="1618422"/>
    <lineage>
        <taxon>Bacteria</taxon>
        <taxon>Candidatus Daviesiibacteriota</taxon>
    </lineage>
</organism>
<keyword evidence="1" id="KW-0812">Transmembrane</keyword>
<proteinExistence type="predicted"/>
<feature type="transmembrane region" description="Helical" evidence="1">
    <location>
        <begin position="88"/>
        <end position="106"/>
    </location>
</feature>
<keyword evidence="1" id="KW-0472">Membrane</keyword>
<feature type="transmembrane region" description="Helical" evidence="1">
    <location>
        <begin position="16"/>
        <end position="39"/>
    </location>
</feature>
<evidence type="ECO:0000256" key="1">
    <source>
        <dbReference type="SAM" id="Phobius"/>
    </source>
</evidence>
<keyword evidence="1" id="KW-1133">Transmembrane helix</keyword>
<dbReference type="EMBL" id="LBUP01000012">
    <property type="protein sequence ID" value="KKQ65304.1"/>
    <property type="molecule type" value="Genomic_DNA"/>
</dbReference>
<sequence>MLRRIYYETIGKYQEVVSFIVLLSFLVTFIIARLVVYLMDAGVVPDFYLAVGQTHVHHLNYGIFLLAVVGYLALIFHNEKINESLSVLYGIGLGLTFDEFALWLRLQNDYYARATYEAVIVIIVLLLNIVYFGNIWRRIYNFSLGRLFKSYAGN</sequence>
<protein>
    <submittedName>
        <fullName evidence="2">Uncharacterized protein</fullName>
    </submittedName>
</protein>
<feature type="transmembrane region" description="Helical" evidence="1">
    <location>
        <begin position="118"/>
        <end position="136"/>
    </location>
</feature>
<reference evidence="2 3" key="1">
    <citation type="journal article" date="2015" name="Nature">
        <title>rRNA introns, odd ribosomes, and small enigmatic genomes across a large radiation of phyla.</title>
        <authorList>
            <person name="Brown C.T."/>
            <person name="Hug L.A."/>
            <person name="Thomas B.C."/>
            <person name="Sharon I."/>
            <person name="Castelle C.J."/>
            <person name="Singh A."/>
            <person name="Wilkins M.J."/>
            <person name="Williams K.H."/>
            <person name="Banfield J.F."/>
        </authorList>
    </citation>
    <scope>NUCLEOTIDE SEQUENCE [LARGE SCALE GENOMIC DNA]</scope>
</reference>
<accession>A0A0G0LV84</accession>
<evidence type="ECO:0000313" key="2">
    <source>
        <dbReference type="EMBL" id="KKQ65304.1"/>
    </source>
</evidence>
<dbReference type="AlphaFoldDB" id="A0A0G0LV84"/>
<feature type="transmembrane region" description="Helical" evidence="1">
    <location>
        <begin position="59"/>
        <end position="76"/>
    </location>
</feature>